<proteinExistence type="predicted"/>
<name>K2QFL6_9HYPH</name>
<dbReference type="RefSeq" id="WP_006725412.1">
    <property type="nucleotide sequence ID" value="NZ_ALJF01000006.1"/>
</dbReference>
<gene>
    <name evidence="3" type="ORF">QWE_07056</name>
</gene>
<dbReference type="InterPro" id="IPR011670">
    <property type="entry name" value="DUF1612"/>
</dbReference>
<dbReference type="STRING" id="1156935.QWE_07056"/>
<feature type="domain" description="DUF1612" evidence="2">
    <location>
        <begin position="189"/>
        <end position="300"/>
    </location>
</feature>
<dbReference type="AlphaFoldDB" id="K2QFL6"/>
<dbReference type="PATRIC" id="fig|1156935.5.peg.1419"/>
<dbReference type="Pfam" id="PF07756">
    <property type="entry name" value="DUF1612"/>
    <property type="match status" value="1"/>
</dbReference>
<feature type="region of interest" description="Disordered" evidence="1">
    <location>
        <begin position="119"/>
        <end position="146"/>
    </location>
</feature>
<evidence type="ECO:0000313" key="3">
    <source>
        <dbReference type="EMBL" id="EKF59841.1"/>
    </source>
</evidence>
<dbReference type="eggNOG" id="ENOG502Z8JD">
    <property type="taxonomic scope" value="Bacteria"/>
</dbReference>
<sequence length="314" mass="33995">MSYDLTRLPIQSLLRPISEAAVALARLDERIARSAVGEGFLERSHFLDAHASLWVDGELVHLEDLVLHDALRDIRAPTHELTIARDILKTRRRIAAHPPAWALSGPGLASLRGRPWAGASLGGDGEGVPDANVQVSSDPGGGQEAEDSVLDGLGDAFAAIDAALARSQAAIEDAKKPGRVKNAPEKDPFVYDLDWDEDERLEEWHAVLARSHDLPPVLQAIVALDAWNEIAVLQHAPWLGRLLAASLLREGGVTTGTHLAAINLGLKAIPVDRRRHHDRETRLLAISRALKIAAETGLKGKRPAKAFFECVGML</sequence>
<evidence type="ECO:0000259" key="2">
    <source>
        <dbReference type="Pfam" id="PF07756"/>
    </source>
</evidence>
<dbReference type="InterPro" id="IPR048017">
    <property type="entry name" value="Y4cF-like"/>
</dbReference>
<keyword evidence="4" id="KW-1185">Reference proteome</keyword>
<comment type="caution">
    <text evidence="3">The sequence shown here is derived from an EMBL/GenBank/DDBJ whole genome shotgun (WGS) entry which is preliminary data.</text>
</comment>
<evidence type="ECO:0000256" key="1">
    <source>
        <dbReference type="SAM" id="MobiDB-lite"/>
    </source>
</evidence>
<dbReference type="Proteomes" id="UP000007123">
    <property type="component" value="Unassembled WGS sequence"/>
</dbReference>
<protein>
    <submittedName>
        <fullName evidence="3">Y4cF Protein</fullName>
    </submittedName>
</protein>
<organism evidence="3 4">
    <name type="scientific">Agrobacterium albertimagni AOL15</name>
    <dbReference type="NCBI Taxonomy" id="1156935"/>
    <lineage>
        <taxon>Bacteria</taxon>
        <taxon>Pseudomonadati</taxon>
        <taxon>Pseudomonadota</taxon>
        <taxon>Alphaproteobacteria</taxon>
        <taxon>Hyphomicrobiales</taxon>
        <taxon>Rhizobiaceae</taxon>
        <taxon>Rhizobium/Agrobacterium group</taxon>
        <taxon>Agrobacterium</taxon>
    </lineage>
</organism>
<evidence type="ECO:0000313" key="4">
    <source>
        <dbReference type="Proteomes" id="UP000007123"/>
    </source>
</evidence>
<dbReference type="EMBL" id="ALJF01000006">
    <property type="protein sequence ID" value="EKF59841.1"/>
    <property type="molecule type" value="Genomic_DNA"/>
</dbReference>
<reference evidence="3 4" key="1">
    <citation type="journal article" date="2012" name="J. Bacteriol.">
        <title>Draft Genome Sequence of Agrobacterium albertimagni Strain AOL15.</title>
        <authorList>
            <person name="Trimble W.L."/>
            <person name="Phung le T."/>
            <person name="Meyer F."/>
            <person name="Gilbert J.A."/>
            <person name="Silver S."/>
        </authorList>
    </citation>
    <scope>NUCLEOTIDE SEQUENCE [LARGE SCALE GENOMIC DNA]</scope>
    <source>
        <strain evidence="3 4">AOL15</strain>
    </source>
</reference>
<dbReference type="NCBIfam" id="NF040876">
    <property type="entry name" value="RHE_PE00001_fam"/>
    <property type="match status" value="1"/>
</dbReference>
<accession>K2QFL6</accession>